<keyword evidence="1" id="KW-0732">Signal</keyword>
<gene>
    <name evidence="2" type="ordered locus">PRU_1603</name>
</gene>
<name>D5ETE6_XYLR2</name>
<dbReference type="KEGG" id="pru:PRU_1603"/>
<dbReference type="EMBL" id="CP002006">
    <property type="protein sequence ID" value="ADE81751.1"/>
    <property type="molecule type" value="Genomic_DNA"/>
</dbReference>
<dbReference type="HOGENOM" id="CLU_075265_0_0_10"/>
<protein>
    <recommendedName>
        <fullName evidence="4">DUF4380 domain-containing protein</fullName>
    </recommendedName>
</protein>
<evidence type="ECO:0008006" key="4">
    <source>
        <dbReference type="Google" id="ProtNLM"/>
    </source>
</evidence>
<evidence type="ECO:0000313" key="2">
    <source>
        <dbReference type="EMBL" id="ADE81751.1"/>
    </source>
</evidence>
<organism evidence="2 3">
    <name type="scientific">Xylanibacter ruminicola (strain ATCC 19189 / DSM 19721 / CIP 105475 / JCM 8958 / 23)</name>
    <name type="common">Prevotella ruminicola</name>
    <dbReference type="NCBI Taxonomy" id="264731"/>
    <lineage>
        <taxon>Bacteria</taxon>
        <taxon>Pseudomonadati</taxon>
        <taxon>Bacteroidota</taxon>
        <taxon>Bacteroidia</taxon>
        <taxon>Bacteroidales</taxon>
        <taxon>Prevotellaceae</taxon>
        <taxon>Xylanibacter</taxon>
    </lineage>
</organism>
<reference evidence="2 3" key="1">
    <citation type="journal article" date="2010" name="Microb. Ecol.">
        <title>Comparative genome analysis of Prevotella ruminicola and Prevotella bryantii: insights into their environmental niche.</title>
        <authorList>
            <consortium name="North American Consortium for Rumen Bacteria"/>
            <person name="Purushe J."/>
            <person name="Fouts D.E."/>
            <person name="Morrison M."/>
            <person name="White B.A."/>
            <person name="Mackie R.I."/>
            <person name="Coutinho P.M."/>
            <person name="Henrissat B."/>
            <person name="Nelson K.E."/>
        </authorList>
    </citation>
    <scope>NUCLEOTIDE SEQUENCE [LARGE SCALE GENOMIC DNA]</scope>
    <source>
        <strain evidence="3">ATCC 19189 / JCM 8958 / 23</strain>
    </source>
</reference>
<evidence type="ECO:0000313" key="3">
    <source>
        <dbReference type="Proteomes" id="UP000000927"/>
    </source>
</evidence>
<accession>D5ETE6</accession>
<feature type="chain" id="PRO_5003071024" description="DUF4380 domain-containing protein" evidence="1">
    <location>
        <begin position="34"/>
        <end position="279"/>
    </location>
</feature>
<evidence type="ECO:0000256" key="1">
    <source>
        <dbReference type="SAM" id="SignalP"/>
    </source>
</evidence>
<sequence>MRLTSKKSLSTISMKRIVMLSAVALLMSSAAMAQTKEVKIGDVTMTITPEKGAKITSLKYQDQEVISQLRWPESFGSTFWTSPQKEWNWPPVFELDKGVYEVVEKDGHLVMTSPVSEKLKYRVRKDFSTDKKDGAIVITYSIINESGEERKVAPWEITRVPNAGVIKFDAPVESIWPAGLMNFEQKDGVACYAADEAQQNRKVNADGKGWLSYENNGLVLTKKFADLKADEPAPGEAEIQVYVNRGKTYIELESQGAYTTLAPGAELSWTVRWYLQPAK</sequence>
<keyword evidence="3" id="KW-1185">Reference proteome</keyword>
<dbReference type="Proteomes" id="UP000000927">
    <property type="component" value="Chromosome"/>
</dbReference>
<feature type="signal peptide" evidence="1">
    <location>
        <begin position="1"/>
        <end position="33"/>
    </location>
</feature>
<dbReference type="eggNOG" id="ENOG50302TD">
    <property type="taxonomic scope" value="Bacteria"/>
</dbReference>
<dbReference type="AlphaFoldDB" id="D5ETE6"/>
<proteinExistence type="predicted"/>
<dbReference type="STRING" id="264731.PRU_1603"/>